<dbReference type="PANTHER" id="PTHR43196:SF2">
    <property type="entry name" value="PHOSPHOADENOSINE PHOSPHOSULFATE REDUCTASE"/>
    <property type="match status" value="1"/>
</dbReference>
<dbReference type="EMBL" id="JACHXQ010000013">
    <property type="protein sequence ID" value="MBB3185501.1"/>
    <property type="molecule type" value="Genomic_DNA"/>
</dbReference>
<dbReference type="Gene3D" id="3.40.50.620">
    <property type="entry name" value="HUPs"/>
    <property type="match status" value="1"/>
</dbReference>
<sequence length="535" mass="60186">MSEATLFATQDEMLAEQSVAGRPLPDLLSEVQSLYLEDERPWVIGFSGGKDSTAVLSLIYTAIEKLPASQRHKHIYVVSSDTLVETPIVVDMVSSTLERINKNAEEQGLPFSGHQVVPKPNETFWVNLLGKGYPAPTQSFRWCTERMKIDPVSSFILDKVTRHGEVVVVLGARSQESASRAQVIAKHKVDGSLLSKHSSLPGAYTYMPIEDWTFDEVWMYLLGAPTPWGGTHHQLFDLYKDSNAGECPVVIDTKTPSCGNSRFGCWTCTVVTKDRAMEGLIESGELWMKRLKAFRDLLYRTTLPHNKTKYRNHKRRTGKVHYARGHITDDSDVEKKHIPGPYWMAYRQAWLKKLLEIQKNLNDGGNPIVLIHEDELKHIRLEWLSDPNEPDALDALPAIYASIYGHKLEWMQDSAGVLSQQDAAALNSACLEHGTPVDLAVKLLQLEQSLDGLSKRHGVFKRIDSLLNQDWGDLDTLHTKKQDASMALEGMQAAKGKMQDIFQENIGYQGKTRNAKSVYDELLAGLEIQYEELSK</sequence>
<accession>A0A7W5DMD4</accession>
<evidence type="ECO:0000259" key="1">
    <source>
        <dbReference type="Pfam" id="PF01507"/>
    </source>
</evidence>
<dbReference type="AlphaFoldDB" id="A0A7W5DMD4"/>
<feature type="domain" description="Phosphoadenosine phosphosulphate reductase" evidence="1">
    <location>
        <begin position="43"/>
        <end position="269"/>
    </location>
</feature>
<dbReference type="Pfam" id="PF01507">
    <property type="entry name" value="PAPS_reduct"/>
    <property type="match status" value="1"/>
</dbReference>
<dbReference type="InterPro" id="IPR002500">
    <property type="entry name" value="PAPS_reduct_dom"/>
</dbReference>
<comment type="caution">
    <text evidence="2">The sequence shown here is derived from an EMBL/GenBank/DDBJ whole genome shotgun (WGS) entry which is preliminary data.</text>
</comment>
<reference evidence="2 3" key="1">
    <citation type="submission" date="2020-08" db="EMBL/GenBank/DDBJ databases">
        <title>Genomic Encyclopedia of Type Strains, Phase III (KMG-III): the genomes of soil and plant-associated and newly described type strains.</title>
        <authorList>
            <person name="Whitman W."/>
        </authorList>
    </citation>
    <scope>NUCLEOTIDE SEQUENCE [LARGE SCALE GENOMIC DNA]</scope>
    <source>
        <strain evidence="2 3">CECT 7341</strain>
    </source>
</reference>
<dbReference type="RefSeq" id="WP_183315054.1">
    <property type="nucleotide sequence ID" value="NZ_JACHXQ010000013.1"/>
</dbReference>
<dbReference type="InterPro" id="IPR017598">
    <property type="entry name" value="SulphurTrfase_DndC"/>
</dbReference>
<dbReference type="InterPro" id="IPR050128">
    <property type="entry name" value="Sulfate_adenylyltrnsfr_sub2"/>
</dbReference>
<dbReference type="Proteomes" id="UP000563050">
    <property type="component" value="Unassembled WGS sequence"/>
</dbReference>
<keyword evidence="3" id="KW-1185">Reference proteome</keyword>
<dbReference type="InterPro" id="IPR014729">
    <property type="entry name" value="Rossmann-like_a/b/a_fold"/>
</dbReference>
<protein>
    <submittedName>
        <fullName evidence="2">DNA sulfur modification protein DndC</fullName>
    </submittedName>
</protein>
<evidence type="ECO:0000313" key="3">
    <source>
        <dbReference type="Proteomes" id="UP000563050"/>
    </source>
</evidence>
<dbReference type="PANTHER" id="PTHR43196">
    <property type="entry name" value="SULFATE ADENYLYLTRANSFERASE SUBUNIT 2"/>
    <property type="match status" value="1"/>
</dbReference>
<dbReference type="SUPFAM" id="SSF52402">
    <property type="entry name" value="Adenine nucleotide alpha hydrolases-like"/>
    <property type="match status" value="1"/>
</dbReference>
<dbReference type="NCBIfam" id="TIGR03183">
    <property type="entry name" value="DNA_S_dndC"/>
    <property type="match status" value="1"/>
</dbReference>
<name>A0A7W5DMD4_9GAMM</name>
<gene>
    <name evidence="2" type="ORF">FHR95_003088</name>
</gene>
<evidence type="ECO:0000313" key="2">
    <source>
        <dbReference type="EMBL" id="MBB3185501.1"/>
    </source>
</evidence>
<dbReference type="GO" id="GO:0003824">
    <property type="term" value="F:catalytic activity"/>
    <property type="evidence" value="ECO:0007669"/>
    <property type="project" value="InterPro"/>
</dbReference>
<organism evidence="2 3">
    <name type="scientific">Halomonas fontilapidosi</name>
    <dbReference type="NCBI Taxonomy" id="616675"/>
    <lineage>
        <taxon>Bacteria</taxon>
        <taxon>Pseudomonadati</taxon>
        <taxon>Pseudomonadota</taxon>
        <taxon>Gammaproteobacteria</taxon>
        <taxon>Oceanospirillales</taxon>
        <taxon>Halomonadaceae</taxon>
        <taxon>Halomonas</taxon>
    </lineage>
</organism>
<dbReference type="NCBIfam" id="NF005316">
    <property type="entry name" value="PRK06850.1"/>
    <property type="match status" value="1"/>
</dbReference>
<proteinExistence type="predicted"/>